<dbReference type="InParanoid" id="A0A1V9X364"/>
<keyword evidence="2" id="KW-0808">Transferase</keyword>
<dbReference type="AlphaFoldDB" id="A0A1V9X364"/>
<proteinExistence type="predicted"/>
<accession>A0A1V9X364</accession>
<sequence>MQKDDSNKEDGKRTAAGGVGGGGSTARSKQSIVVPQTRSSTGGSNGSQGILMVGPNFKVGKKIGCGNFGELRLESKVVIKELIEAPMLVK</sequence>
<dbReference type="Gene3D" id="3.30.200.20">
    <property type="entry name" value="Phosphorylase Kinase, domain 1"/>
    <property type="match status" value="1"/>
</dbReference>
<keyword evidence="3" id="KW-1185">Reference proteome</keyword>
<name>A0A1V9X364_9ACAR</name>
<dbReference type="GO" id="GO:0016301">
    <property type="term" value="F:kinase activity"/>
    <property type="evidence" value="ECO:0007669"/>
    <property type="project" value="UniProtKB-KW"/>
</dbReference>
<evidence type="ECO:0000313" key="3">
    <source>
        <dbReference type="Proteomes" id="UP000192247"/>
    </source>
</evidence>
<comment type="caution">
    <text evidence="2">The sequence shown here is derived from an EMBL/GenBank/DDBJ whole genome shotgun (WGS) entry which is preliminary data.</text>
</comment>
<protein>
    <submittedName>
        <fullName evidence="2">Casein kinase I isoform gamma-3-like</fullName>
    </submittedName>
</protein>
<gene>
    <name evidence="2" type="ORF">BIW11_02089</name>
</gene>
<feature type="compositionally biased region" description="Polar residues" evidence="1">
    <location>
        <begin position="30"/>
        <end position="42"/>
    </location>
</feature>
<organism evidence="2 3">
    <name type="scientific">Tropilaelaps mercedesae</name>
    <dbReference type="NCBI Taxonomy" id="418985"/>
    <lineage>
        <taxon>Eukaryota</taxon>
        <taxon>Metazoa</taxon>
        <taxon>Ecdysozoa</taxon>
        <taxon>Arthropoda</taxon>
        <taxon>Chelicerata</taxon>
        <taxon>Arachnida</taxon>
        <taxon>Acari</taxon>
        <taxon>Parasitiformes</taxon>
        <taxon>Mesostigmata</taxon>
        <taxon>Gamasina</taxon>
        <taxon>Dermanyssoidea</taxon>
        <taxon>Laelapidae</taxon>
        <taxon>Tropilaelaps</taxon>
    </lineage>
</organism>
<dbReference type="STRING" id="418985.A0A1V9X364"/>
<dbReference type="Proteomes" id="UP000192247">
    <property type="component" value="Unassembled WGS sequence"/>
</dbReference>
<dbReference type="OrthoDB" id="5800476at2759"/>
<evidence type="ECO:0000256" key="1">
    <source>
        <dbReference type="SAM" id="MobiDB-lite"/>
    </source>
</evidence>
<reference evidence="2 3" key="1">
    <citation type="journal article" date="2017" name="Gigascience">
        <title>Draft genome of the honey bee ectoparasitic mite, Tropilaelaps mercedesae, is shaped by the parasitic life history.</title>
        <authorList>
            <person name="Dong X."/>
            <person name="Armstrong S.D."/>
            <person name="Xia D."/>
            <person name="Makepeace B.L."/>
            <person name="Darby A.C."/>
            <person name="Kadowaki T."/>
        </authorList>
    </citation>
    <scope>NUCLEOTIDE SEQUENCE [LARGE SCALE GENOMIC DNA]</scope>
    <source>
        <strain evidence="2">Wuxi-XJTLU</strain>
    </source>
</reference>
<dbReference type="EMBL" id="MNPL01026383">
    <property type="protein sequence ID" value="OQR68015.1"/>
    <property type="molecule type" value="Genomic_DNA"/>
</dbReference>
<feature type="compositionally biased region" description="Basic and acidic residues" evidence="1">
    <location>
        <begin position="1"/>
        <end position="13"/>
    </location>
</feature>
<evidence type="ECO:0000313" key="2">
    <source>
        <dbReference type="EMBL" id="OQR68015.1"/>
    </source>
</evidence>
<keyword evidence="2" id="KW-0418">Kinase</keyword>
<feature type="region of interest" description="Disordered" evidence="1">
    <location>
        <begin position="1"/>
        <end position="51"/>
    </location>
</feature>